<evidence type="ECO:0000313" key="1">
    <source>
        <dbReference type="EMBL" id="MBE7366221.1"/>
    </source>
</evidence>
<evidence type="ECO:0000313" key="2">
    <source>
        <dbReference type="Proteomes" id="UP000806285"/>
    </source>
</evidence>
<gene>
    <name evidence="1" type="ORF">IM787_01450</name>
</gene>
<protein>
    <submittedName>
        <fullName evidence="1">DUF2889 domain-containing protein</fullName>
    </submittedName>
</protein>
<accession>A0ABR9RYA5</accession>
<dbReference type="Pfam" id="PF11136">
    <property type="entry name" value="DUF2889"/>
    <property type="match status" value="1"/>
</dbReference>
<dbReference type="Proteomes" id="UP000806285">
    <property type="component" value="Unassembled WGS sequence"/>
</dbReference>
<dbReference type="InterPro" id="IPR021312">
    <property type="entry name" value="DUF2889"/>
</dbReference>
<name>A0ABR9RYA5_9BURK</name>
<keyword evidence="2" id="KW-1185">Reference proteome</keyword>
<organism evidence="1 2">
    <name type="scientific">Ramlibacter pallidus</name>
    <dbReference type="NCBI Taxonomy" id="2780087"/>
    <lineage>
        <taxon>Bacteria</taxon>
        <taxon>Pseudomonadati</taxon>
        <taxon>Pseudomonadota</taxon>
        <taxon>Betaproteobacteria</taxon>
        <taxon>Burkholderiales</taxon>
        <taxon>Comamonadaceae</taxon>
        <taxon>Ramlibacter</taxon>
    </lineage>
</organism>
<dbReference type="RefSeq" id="WP_193674850.1">
    <property type="nucleotide sequence ID" value="NZ_JADDIV010000001.1"/>
</dbReference>
<reference evidence="1 2" key="1">
    <citation type="submission" date="2020-10" db="EMBL/GenBank/DDBJ databases">
        <title>Ramlibacter sp. HM2 16S ribosomal RNA gene Genome sequencing and assembly.</title>
        <authorList>
            <person name="Kang M."/>
        </authorList>
    </citation>
    <scope>NUCLEOTIDE SEQUENCE [LARGE SCALE GENOMIC DNA]</scope>
    <source>
        <strain evidence="1 2">HM2</strain>
    </source>
</reference>
<dbReference type="EMBL" id="JADDIV010000001">
    <property type="protein sequence ID" value="MBE7366221.1"/>
    <property type="molecule type" value="Genomic_DNA"/>
</dbReference>
<sequence>MSAPLPAPVPRKPVHTRRIAFEGFLREDGLWDIDCELKDTKAEDIHMRERGVLPAGEPVHFLRVRLTLDDSLTIRGVQSATLNVPFEECHVAAQDPMQKLVGLTMGPGWRKAIDGAIGTVAGCTHLRELVFNAATAAFQMIPHYRATHGDTRVDAPSAGARPPFYMGQCMTWRFDGPVVQRLAPQFYRPPAVTKED</sequence>
<comment type="caution">
    <text evidence="1">The sequence shown here is derived from an EMBL/GenBank/DDBJ whole genome shotgun (WGS) entry which is preliminary data.</text>
</comment>
<proteinExistence type="predicted"/>